<keyword evidence="1" id="KW-0732">Signal</keyword>
<accession>A0A438N6N3</accession>
<gene>
    <name evidence="2" type="ORF">B0A52_04888</name>
</gene>
<comment type="caution">
    <text evidence="2">The sequence shown here is derived from an EMBL/GenBank/DDBJ whole genome shotgun (WGS) entry which is preliminary data.</text>
</comment>
<dbReference type="Proteomes" id="UP000288859">
    <property type="component" value="Unassembled WGS sequence"/>
</dbReference>
<protein>
    <submittedName>
        <fullName evidence="2">Uncharacterized protein</fullName>
    </submittedName>
</protein>
<evidence type="ECO:0000313" key="2">
    <source>
        <dbReference type="EMBL" id="RVX71314.1"/>
    </source>
</evidence>
<dbReference type="AlphaFoldDB" id="A0A438N6N3"/>
<name>A0A438N6N3_EXOME</name>
<evidence type="ECO:0000256" key="1">
    <source>
        <dbReference type="SAM" id="SignalP"/>
    </source>
</evidence>
<sequence length="154" mass="16408">MYSILLLCLTLTVDALLWNMTSIKERLDTSASPAASPAALPLPLPWNLSSIKARLHATASPAADQCTFALEPSTSTGCNNATAHVTIPATTACVPVGQDGLMAVWVESCADRFRACSFWDQADCTGSSVRVDEEHLGAKCTGIRFYVRGITCEV</sequence>
<proteinExistence type="predicted"/>
<feature type="signal peptide" evidence="1">
    <location>
        <begin position="1"/>
        <end position="15"/>
    </location>
</feature>
<reference evidence="2 3" key="1">
    <citation type="submission" date="2017-03" db="EMBL/GenBank/DDBJ databases">
        <title>Genomes of endolithic fungi from Antarctica.</title>
        <authorList>
            <person name="Coleine C."/>
            <person name="Masonjones S."/>
            <person name="Stajich J.E."/>
        </authorList>
    </citation>
    <scope>NUCLEOTIDE SEQUENCE [LARGE SCALE GENOMIC DNA]</scope>
    <source>
        <strain evidence="2 3">CCFEE 6314</strain>
    </source>
</reference>
<dbReference type="EMBL" id="NAJM01000018">
    <property type="protein sequence ID" value="RVX71314.1"/>
    <property type="molecule type" value="Genomic_DNA"/>
</dbReference>
<feature type="chain" id="PRO_5019065470" evidence="1">
    <location>
        <begin position="16"/>
        <end position="154"/>
    </location>
</feature>
<organism evidence="2 3">
    <name type="scientific">Exophiala mesophila</name>
    <name type="common">Black yeast-like fungus</name>
    <dbReference type="NCBI Taxonomy" id="212818"/>
    <lineage>
        <taxon>Eukaryota</taxon>
        <taxon>Fungi</taxon>
        <taxon>Dikarya</taxon>
        <taxon>Ascomycota</taxon>
        <taxon>Pezizomycotina</taxon>
        <taxon>Eurotiomycetes</taxon>
        <taxon>Chaetothyriomycetidae</taxon>
        <taxon>Chaetothyriales</taxon>
        <taxon>Herpotrichiellaceae</taxon>
        <taxon>Exophiala</taxon>
    </lineage>
</organism>
<evidence type="ECO:0000313" key="3">
    <source>
        <dbReference type="Proteomes" id="UP000288859"/>
    </source>
</evidence>